<dbReference type="EMBL" id="JAGGJX010000002">
    <property type="protein sequence ID" value="MBP1855142.1"/>
    <property type="molecule type" value="Genomic_DNA"/>
</dbReference>
<keyword evidence="3" id="KW-0633">Potassium transport</keyword>
<dbReference type="InterPro" id="IPR036721">
    <property type="entry name" value="RCK_C_sf"/>
</dbReference>
<dbReference type="NCBIfam" id="NF007039">
    <property type="entry name" value="PRK09496.3-2"/>
    <property type="match status" value="1"/>
</dbReference>
<dbReference type="PRINTS" id="PR00335">
    <property type="entry name" value="KUPTAKETRKA"/>
</dbReference>
<evidence type="ECO:0000256" key="4">
    <source>
        <dbReference type="ARBA" id="ARBA00022958"/>
    </source>
</evidence>
<dbReference type="InterPro" id="IPR003148">
    <property type="entry name" value="RCK_N"/>
</dbReference>
<dbReference type="NCBIfam" id="NF007032">
    <property type="entry name" value="PRK09496.1-4"/>
    <property type="match status" value="1"/>
</dbReference>
<dbReference type="NCBIfam" id="NF007033">
    <property type="entry name" value="PRK09496.1-5"/>
    <property type="match status" value="1"/>
</dbReference>
<keyword evidence="10" id="KW-1185">Reference proteome</keyword>
<evidence type="ECO:0000313" key="9">
    <source>
        <dbReference type="EMBL" id="MBP1855142.1"/>
    </source>
</evidence>
<dbReference type="SUPFAM" id="SSF116726">
    <property type="entry name" value="TrkA C-terminal domain-like"/>
    <property type="match status" value="2"/>
</dbReference>
<feature type="domain" description="RCK C-terminal" evidence="8">
    <location>
        <begin position="140"/>
        <end position="223"/>
    </location>
</feature>
<name>A0ABS4EB20_9FIRM</name>
<reference evidence="9 10" key="1">
    <citation type="submission" date="2021-03" db="EMBL/GenBank/DDBJ databases">
        <title>Genomic Encyclopedia of Type Strains, Phase IV (KMG-IV): sequencing the most valuable type-strain genomes for metagenomic binning, comparative biology and taxonomic classification.</title>
        <authorList>
            <person name="Goeker M."/>
        </authorList>
    </citation>
    <scope>NUCLEOTIDE SEQUENCE [LARGE SCALE GENOMIC DNA]</scope>
    <source>
        <strain evidence="9 10">DSM 1289</strain>
    </source>
</reference>
<evidence type="ECO:0000256" key="1">
    <source>
        <dbReference type="ARBA" id="ARBA00017378"/>
    </source>
</evidence>
<feature type="domain" description="RCK N-terminal" evidence="7">
    <location>
        <begin position="228"/>
        <end position="345"/>
    </location>
</feature>
<gene>
    <name evidence="9" type="ORF">J2Z43_001535</name>
</gene>
<organism evidence="9 10">
    <name type="scientific">Metaclostridioides mangenotii</name>
    <dbReference type="NCBI Taxonomy" id="1540"/>
    <lineage>
        <taxon>Bacteria</taxon>
        <taxon>Bacillati</taxon>
        <taxon>Bacillota</taxon>
        <taxon>Clostridia</taxon>
        <taxon>Peptostreptococcales</taxon>
        <taxon>Peptostreptococcaceae</taxon>
        <taxon>Metaclostridioides</taxon>
    </lineage>
</organism>
<dbReference type="PROSITE" id="PS51201">
    <property type="entry name" value="RCK_N"/>
    <property type="match status" value="2"/>
</dbReference>
<sequence length="455" mass="50367">MKIVIIGDGKVGHKLAKQLSEEDHDIVLIDHKSAKLKNSMNELDVIGIEGDGASHEVLIEAGIDTANLAIACTSSDSMNMMCCLLAKKLGAEKTIARVRNPVYYKQMYLIKDDLRLSMAVNPELEVAEEISRVLIFPSASKIETFAKGKVELVEFKVEQGTPIDGLSLEELSKKYSHSVLICAVKRDQKVLIPGGSFVLKPGDRIYIASSHKGIEKFFKVTGKFKNRVSTVIVCGGSRVSYYLSKKLSNMGIQVKIIERDYDRCMELCELLPDVTIIHGDATNHELLEEEGIDKVGAFVALTGIDEENIIMSIYAKTRKASKIVTKVNSEPLASIVEDIGIETVVSPKTVTADTILGYVRAMQNSLASANIETVYRLVNNQIEAIEFIIREKTSYLGIPIKEMKLKDNLLIACVVRKRKIIIPDGDEYLKVGDSVIVVTTCHRFNDLNDIFKVEG</sequence>
<evidence type="ECO:0000256" key="6">
    <source>
        <dbReference type="ARBA" id="ARBA00023065"/>
    </source>
</evidence>
<dbReference type="NCBIfam" id="NF007031">
    <property type="entry name" value="PRK09496.1-2"/>
    <property type="match status" value="1"/>
</dbReference>
<dbReference type="RefSeq" id="WP_209456602.1">
    <property type="nucleotide sequence ID" value="NZ_BAAACS010000002.1"/>
</dbReference>
<keyword evidence="4" id="KW-0630">Potassium</keyword>
<keyword evidence="2" id="KW-0813">Transport</keyword>
<dbReference type="Gene3D" id="3.40.50.720">
    <property type="entry name" value="NAD(P)-binding Rossmann-like Domain"/>
    <property type="match status" value="2"/>
</dbReference>
<evidence type="ECO:0000256" key="3">
    <source>
        <dbReference type="ARBA" id="ARBA00022538"/>
    </source>
</evidence>
<evidence type="ECO:0000259" key="7">
    <source>
        <dbReference type="PROSITE" id="PS51201"/>
    </source>
</evidence>
<dbReference type="InterPro" id="IPR050721">
    <property type="entry name" value="Trk_Ktr_HKT_K-transport"/>
</dbReference>
<dbReference type="PANTHER" id="PTHR43833:SF5">
    <property type="entry name" value="TRK SYSTEM POTASSIUM UPTAKE PROTEIN TRKA"/>
    <property type="match status" value="1"/>
</dbReference>
<evidence type="ECO:0000259" key="8">
    <source>
        <dbReference type="PROSITE" id="PS51202"/>
    </source>
</evidence>
<comment type="caution">
    <text evidence="9">The sequence shown here is derived from an EMBL/GenBank/DDBJ whole genome shotgun (WGS) entry which is preliminary data.</text>
</comment>
<keyword evidence="5" id="KW-0520">NAD</keyword>
<keyword evidence="6" id="KW-0406">Ion transport</keyword>
<dbReference type="PANTHER" id="PTHR43833">
    <property type="entry name" value="POTASSIUM CHANNEL PROTEIN 2-RELATED-RELATED"/>
    <property type="match status" value="1"/>
</dbReference>
<dbReference type="Pfam" id="PF02254">
    <property type="entry name" value="TrkA_N"/>
    <property type="match status" value="2"/>
</dbReference>
<dbReference type="InterPro" id="IPR036291">
    <property type="entry name" value="NAD(P)-bd_dom_sf"/>
</dbReference>
<dbReference type="Proteomes" id="UP000767291">
    <property type="component" value="Unassembled WGS sequence"/>
</dbReference>
<dbReference type="InterPro" id="IPR006036">
    <property type="entry name" value="K_uptake_TrkA"/>
</dbReference>
<dbReference type="PROSITE" id="PS51202">
    <property type="entry name" value="RCK_C"/>
    <property type="match status" value="2"/>
</dbReference>
<accession>A0ABS4EB20</accession>
<dbReference type="InterPro" id="IPR006037">
    <property type="entry name" value="RCK_C"/>
</dbReference>
<feature type="domain" description="RCK C-terminal" evidence="8">
    <location>
        <begin position="372"/>
        <end position="453"/>
    </location>
</feature>
<evidence type="ECO:0000313" key="10">
    <source>
        <dbReference type="Proteomes" id="UP000767291"/>
    </source>
</evidence>
<evidence type="ECO:0000256" key="5">
    <source>
        <dbReference type="ARBA" id="ARBA00023027"/>
    </source>
</evidence>
<dbReference type="NCBIfam" id="NF007041">
    <property type="entry name" value="PRK09496.3-4"/>
    <property type="match status" value="1"/>
</dbReference>
<dbReference type="SUPFAM" id="SSF51735">
    <property type="entry name" value="NAD(P)-binding Rossmann-fold domains"/>
    <property type="match status" value="2"/>
</dbReference>
<dbReference type="Pfam" id="PF02080">
    <property type="entry name" value="TrkA_C"/>
    <property type="match status" value="2"/>
</dbReference>
<protein>
    <recommendedName>
        <fullName evidence="1">Trk system potassium uptake protein TrkA</fullName>
    </recommendedName>
</protein>
<feature type="domain" description="RCK N-terminal" evidence="7">
    <location>
        <begin position="1"/>
        <end position="117"/>
    </location>
</feature>
<evidence type="ECO:0000256" key="2">
    <source>
        <dbReference type="ARBA" id="ARBA00022448"/>
    </source>
</evidence>
<proteinExistence type="predicted"/>
<dbReference type="Gene3D" id="3.30.70.1450">
    <property type="entry name" value="Regulator of K+ conductance, C-terminal domain"/>
    <property type="match status" value="2"/>
</dbReference>